<reference evidence="5 6" key="1">
    <citation type="submission" date="2018-10" db="EMBL/GenBank/DDBJ databases">
        <title>Sequencing the genomes of 1000 actinobacteria strains.</title>
        <authorList>
            <person name="Klenk H.-P."/>
        </authorList>
    </citation>
    <scope>NUCLEOTIDE SEQUENCE [LARGE SCALE GENOMIC DNA]</scope>
    <source>
        <strain evidence="5 6">DSM 43800</strain>
    </source>
</reference>
<evidence type="ECO:0000256" key="3">
    <source>
        <dbReference type="SAM" id="SignalP"/>
    </source>
</evidence>
<dbReference type="InterPro" id="IPR028082">
    <property type="entry name" value="Peripla_BP_I"/>
</dbReference>
<evidence type="ECO:0000313" key="5">
    <source>
        <dbReference type="EMBL" id="RKT53422.1"/>
    </source>
</evidence>
<accession>A0A495VVM9</accession>
<keyword evidence="6" id="KW-1185">Reference proteome</keyword>
<dbReference type="RefSeq" id="WP_121003677.1">
    <property type="nucleotide sequence ID" value="NZ_RBXO01000001.1"/>
</dbReference>
<dbReference type="Proteomes" id="UP000282084">
    <property type="component" value="Unassembled WGS sequence"/>
</dbReference>
<evidence type="ECO:0000313" key="6">
    <source>
        <dbReference type="Proteomes" id="UP000282084"/>
    </source>
</evidence>
<keyword evidence="2 3" id="KW-0732">Signal</keyword>
<dbReference type="GO" id="GO:0030288">
    <property type="term" value="C:outer membrane-bounded periplasmic space"/>
    <property type="evidence" value="ECO:0007669"/>
    <property type="project" value="TreeGrafter"/>
</dbReference>
<dbReference type="PANTHER" id="PTHR30036">
    <property type="entry name" value="D-XYLOSE-BINDING PERIPLASMIC PROTEIN"/>
    <property type="match status" value="1"/>
</dbReference>
<sequence length="377" mass="38813">MRSRSLALVAVGTGLAVALTACGANTSGGGGPSGATTNSGSGGAKVGVILPETATSARWEGFDKPLLEQALKARGLDPDIQNAQGEVQKFTTLADGMINAAVKVLIIAAPNSEVGAAVAKKAQAQGIHVIDYDRLNLGGSSVYHVSFDNVKVGELQGQGLVQGLAELAPGKKPAEVIEIEGAPTDNNATLFTEGQKKVLQPKYDAGDYELVRSQPIEGWDNQKGGTTFEQILTGNGQQVDGVVAANDGLAGAVITVLKKFGLNGKVPVTGQDATPEGLQAVLRGDQYMTVFKPIAEEAEAAAKLADALAKDDTAAADALATGVSKDPKNNRDVKSILLTPQLITKDKVKTVVDAGFVKATEICTPETQPTCTTLGIN</sequence>
<dbReference type="EMBL" id="RBXO01000001">
    <property type="protein sequence ID" value="RKT53422.1"/>
    <property type="molecule type" value="Genomic_DNA"/>
</dbReference>
<protein>
    <submittedName>
        <fullName evidence="5">Monosaccharide ABC transporter substrate-binding protein (CUT2 family)</fullName>
    </submittedName>
</protein>
<gene>
    <name evidence="5" type="ORF">C8E97_1982</name>
</gene>
<dbReference type="InterPro" id="IPR025997">
    <property type="entry name" value="SBP_2_dom"/>
</dbReference>
<dbReference type="InterPro" id="IPR050555">
    <property type="entry name" value="Bact_Solute-Bind_Prot2"/>
</dbReference>
<evidence type="ECO:0000259" key="4">
    <source>
        <dbReference type="Pfam" id="PF13407"/>
    </source>
</evidence>
<dbReference type="Gene3D" id="3.40.50.2300">
    <property type="match status" value="2"/>
</dbReference>
<dbReference type="AlphaFoldDB" id="A0A495VVM9"/>
<feature type="chain" id="PRO_5019828908" evidence="3">
    <location>
        <begin position="24"/>
        <end position="377"/>
    </location>
</feature>
<dbReference type="PROSITE" id="PS51257">
    <property type="entry name" value="PROKAR_LIPOPROTEIN"/>
    <property type="match status" value="1"/>
</dbReference>
<comment type="caution">
    <text evidence="5">The sequence shown here is derived from an EMBL/GenBank/DDBJ whole genome shotgun (WGS) entry which is preliminary data.</text>
</comment>
<dbReference type="OrthoDB" id="9773673at2"/>
<evidence type="ECO:0000256" key="2">
    <source>
        <dbReference type="ARBA" id="ARBA00022729"/>
    </source>
</evidence>
<dbReference type="PANTHER" id="PTHR30036:SF1">
    <property type="entry name" value="D-XYLOSE-BINDING PERIPLASMIC PROTEIN"/>
    <property type="match status" value="1"/>
</dbReference>
<feature type="domain" description="Periplasmic binding protein" evidence="4">
    <location>
        <begin position="49"/>
        <end position="310"/>
    </location>
</feature>
<proteinExistence type="predicted"/>
<dbReference type="Pfam" id="PF13407">
    <property type="entry name" value="Peripla_BP_4"/>
    <property type="match status" value="1"/>
</dbReference>
<feature type="signal peptide" evidence="3">
    <location>
        <begin position="1"/>
        <end position="23"/>
    </location>
</feature>
<dbReference type="GO" id="GO:0030246">
    <property type="term" value="F:carbohydrate binding"/>
    <property type="evidence" value="ECO:0007669"/>
    <property type="project" value="TreeGrafter"/>
</dbReference>
<name>A0A495VVM9_9PSEU</name>
<evidence type="ECO:0000256" key="1">
    <source>
        <dbReference type="ARBA" id="ARBA00004196"/>
    </source>
</evidence>
<dbReference type="SUPFAM" id="SSF53822">
    <property type="entry name" value="Periplasmic binding protein-like I"/>
    <property type="match status" value="1"/>
</dbReference>
<comment type="subcellular location">
    <subcellularLocation>
        <location evidence="1">Cell envelope</location>
    </subcellularLocation>
</comment>
<organism evidence="5 6">
    <name type="scientific">Saccharothrix australiensis</name>
    <dbReference type="NCBI Taxonomy" id="2072"/>
    <lineage>
        <taxon>Bacteria</taxon>
        <taxon>Bacillati</taxon>
        <taxon>Actinomycetota</taxon>
        <taxon>Actinomycetes</taxon>
        <taxon>Pseudonocardiales</taxon>
        <taxon>Pseudonocardiaceae</taxon>
        <taxon>Saccharothrix</taxon>
    </lineage>
</organism>